<dbReference type="InterPro" id="IPR003689">
    <property type="entry name" value="ZIP"/>
</dbReference>
<feature type="transmembrane region" description="Helical" evidence="6">
    <location>
        <begin position="127"/>
        <end position="147"/>
    </location>
</feature>
<accession>A0AAN5ICM0</accession>
<proteinExistence type="inferred from homology"/>
<protein>
    <submittedName>
        <fullName evidence="7">Uncharacterized protein</fullName>
    </submittedName>
</protein>
<dbReference type="GO" id="GO:0005385">
    <property type="term" value="F:zinc ion transmembrane transporter activity"/>
    <property type="evidence" value="ECO:0007669"/>
    <property type="project" value="TreeGrafter"/>
</dbReference>
<dbReference type="GO" id="GO:0140410">
    <property type="term" value="F:monoatomic cation:bicarbonate symporter activity"/>
    <property type="evidence" value="ECO:0007669"/>
    <property type="project" value="TreeGrafter"/>
</dbReference>
<dbReference type="Pfam" id="PF02535">
    <property type="entry name" value="Zip"/>
    <property type="match status" value="1"/>
</dbReference>
<keyword evidence="5 6" id="KW-0472">Membrane</keyword>
<organism evidence="7 8">
    <name type="scientific">Pristionchus mayeri</name>
    <dbReference type="NCBI Taxonomy" id="1317129"/>
    <lineage>
        <taxon>Eukaryota</taxon>
        <taxon>Metazoa</taxon>
        <taxon>Ecdysozoa</taxon>
        <taxon>Nematoda</taxon>
        <taxon>Chromadorea</taxon>
        <taxon>Rhabditida</taxon>
        <taxon>Rhabditina</taxon>
        <taxon>Diplogasteromorpha</taxon>
        <taxon>Diplogasteroidea</taxon>
        <taxon>Neodiplogasteridae</taxon>
        <taxon>Pristionchus</taxon>
    </lineage>
</organism>
<dbReference type="InterPro" id="IPR050799">
    <property type="entry name" value="ZIP_Transporter"/>
</dbReference>
<evidence type="ECO:0000256" key="6">
    <source>
        <dbReference type="SAM" id="Phobius"/>
    </source>
</evidence>
<evidence type="ECO:0000256" key="1">
    <source>
        <dbReference type="ARBA" id="ARBA00004141"/>
    </source>
</evidence>
<evidence type="ECO:0000313" key="8">
    <source>
        <dbReference type="Proteomes" id="UP001328107"/>
    </source>
</evidence>
<evidence type="ECO:0000256" key="2">
    <source>
        <dbReference type="ARBA" id="ARBA00006939"/>
    </source>
</evidence>
<comment type="caution">
    <text evidence="7">The sequence shown here is derived from an EMBL/GenBank/DDBJ whole genome shotgun (WGS) entry which is preliminary data.</text>
</comment>
<comment type="similarity">
    <text evidence="2">Belongs to the ZIP transporter (TC 2.A.5) family.</text>
</comment>
<feature type="transmembrane region" description="Helical" evidence="6">
    <location>
        <begin position="41"/>
        <end position="62"/>
    </location>
</feature>
<dbReference type="PANTHER" id="PTHR12191">
    <property type="entry name" value="SOLUTE CARRIER FAMILY 39"/>
    <property type="match status" value="1"/>
</dbReference>
<reference evidence="8" key="1">
    <citation type="submission" date="2022-10" db="EMBL/GenBank/DDBJ databases">
        <title>Genome assembly of Pristionchus species.</title>
        <authorList>
            <person name="Yoshida K."/>
            <person name="Sommer R.J."/>
        </authorList>
    </citation>
    <scope>NUCLEOTIDE SEQUENCE [LARGE SCALE GENOMIC DNA]</scope>
    <source>
        <strain evidence="8">RS5460</strain>
    </source>
</reference>
<feature type="non-terminal residue" evidence="7">
    <location>
        <position position="1"/>
    </location>
</feature>
<feature type="non-terminal residue" evidence="7">
    <location>
        <position position="175"/>
    </location>
</feature>
<name>A0AAN5ICM0_9BILA</name>
<dbReference type="AlphaFoldDB" id="A0AAN5ICM0"/>
<evidence type="ECO:0000256" key="5">
    <source>
        <dbReference type="ARBA" id="ARBA00023136"/>
    </source>
</evidence>
<dbReference type="EMBL" id="BTRK01000006">
    <property type="protein sequence ID" value="GMR59699.1"/>
    <property type="molecule type" value="Genomic_DNA"/>
</dbReference>
<keyword evidence="4 6" id="KW-1133">Transmembrane helix</keyword>
<dbReference type="PANTHER" id="PTHR12191:SF32">
    <property type="entry name" value="ZRT (ZRT), IRT- (IRT-) LIKE PROTEIN TRANSPORTER"/>
    <property type="match status" value="1"/>
</dbReference>
<dbReference type="Proteomes" id="UP001328107">
    <property type="component" value="Unassembled WGS sequence"/>
</dbReference>
<keyword evidence="8" id="KW-1185">Reference proteome</keyword>
<dbReference type="GO" id="GO:0030003">
    <property type="term" value="P:intracellular monoatomic cation homeostasis"/>
    <property type="evidence" value="ECO:0007669"/>
    <property type="project" value="TreeGrafter"/>
</dbReference>
<evidence type="ECO:0000256" key="3">
    <source>
        <dbReference type="ARBA" id="ARBA00022692"/>
    </source>
</evidence>
<keyword evidence="3 6" id="KW-0812">Transmembrane</keyword>
<dbReference type="GO" id="GO:0071578">
    <property type="term" value="P:zinc ion import across plasma membrane"/>
    <property type="evidence" value="ECO:0007669"/>
    <property type="project" value="TreeGrafter"/>
</dbReference>
<evidence type="ECO:0000256" key="4">
    <source>
        <dbReference type="ARBA" id="ARBA00022989"/>
    </source>
</evidence>
<dbReference type="GO" id="GO:0005886">
    <property type="term" value="C:plasma membrane"/>
    <property type="evidence" value="ECO:0007669"/>
    <property type="project" value="TreeGrafter"/>
</dbReference>
<comment type="subcellular location">
    <subcellularLocation>
        <location evidence="1">Membrane</location>
        <topology evidence="1">Multi-pass membrane protein</topology>
    </subcellularLocation>
</comment>
<sequence>YDEIVNETMQSAIRAAFVAAGPSNYTEEIDALEQPNRWQTWVIGLGFITLCSFSAPISLLVLPCLAKWLYERIMSFLIALGIGTLSGSCFFIMIPQVEGGKGERDGGKGAFGLTRIRGGLEYSGKSWIIVGSLYSFFAIDRILAYVFELRRRRVQRRVHTSSLKKAIEPQRRKET</sequence>
<feature type="transmembrane region" description="Helical" evidence="6">
    <location>
        <begin position="74"/>
        <end position="94"/>
    </location>
</feature>
<gene>
    <name evidence="7" type="ORF">PMAYCL1PPCAC_29894</name>
</gene>
<evidence type="ECO:0000313" key="7">
    <source>
        <dbReference type="EMBL" id="GMR59699.1"/>
    </source>
</evidence>